<dbReference type="OrthoDB" id="10250268at2759"/>
<keyword evidence="12" id="KW-1185">Reference proteome</keyword>
<evidence type="ECO:0000256" key="2">
    <source>
        <dbReference type="ARBA" id="ARBA00004443"/>
    </source>
</evidence>
<dbReference type="STRING" id="2282107.A0A286UDJ2"/>
<evidence type="ECO:0000256" key="7">
    <source>
        <dbReference type="ARBA" id="ARBA00022982"/>
    </source>
</evidence>
<evidence type="ECO:0000259" key="10">
    <source>
        <dbReference type="SMART" id="SM00916"/>
    </source>
</evidence>
<reference evidence="11 12" key="1">
    <citation type="journal article" date="2017" name="Mol. Ecol.">
        <title>Comparative and population genomic landscape of Phellinus noxius: A hypervariable fungus causing root rot in trees.</title>
        <authorList>
            <person name="Chung C.L."/>
            <person name="Lee T.J."/>
            <person name="Akiba M."/>
            <person name="Lee H.H."/>
            <person name="Kuo T.H."/>
            <person name="Liu D."/>
            <person name="Ke H.M."/>
            <person name="Yokoi T."/>
            <person name="Roa M.B."/>
            <person name="Lu M.J."/>
            <person name="Chang Y.Y."/>
            <person name="Ann P.J."/>
            <person name="Tsai J.N."/>
            <person name="Chen C.Y."/>
            <person name="Tzean S.S."/>
            <person name="Ota Y."/>
            <person name="Hattori T."/>
            <person name="Sahashi N."/>
            <person name="Liou R.F."/>
            <person name="Kikuchi T."/>
            <person name="Tsai I.J."/>
        </authorList>
    </citation>
    <scope>NUCLEOTIDE SEQUENCE [LARGE SCALE GENOMIC DNA]</scope>
    <source>
        <strain evidence="11 12">FFPRI411160</strain>
    </source>
</reference>
<protein>
    <submittedName>
        <fullName evidence="11">NADH dehydrogenase alpha subcomplex subunit 2</fullName>
    </submittedName>
</protein>
<comment type="caution">
    <text evidence="11">The sequence shown here is derived from an EMBL/GenBank/DDBJ whole genome shotgun (WGS) entry which is preliminary data.</text>
</comment>
<evidence type="ECO:0000256" key="5">
    <source>
        <dbReference type="ARBA" id="ARBA00022660"/>
    </source>
</evidence>
<keyword evidence="9" id="KW-0472">Membrane</keyword>
<dbReference type="InterPro" id="IPR036249">
    <property type="entry name" value="Thioredoxin-like_sf"/>
</dbReference>
<evidence type="ECO:0000256" key="3">
    <source>
        <dbReference type="ARBA" id="ARBA00008939"/>
    </source>
</evidence>
<keyword evidence="7" id="KW-0249">Electron transport</keyword>
<evidence type="ECO:0000256" key="9">
    <source>
        <dbReference type="ARBA" id="ARBA00023136"/>
    </source>
</evidence>
<comment type="similarity">
    <text evidence="3">Belongs to the complex I NDUFA2 subunit family.</text>
</comment>
<evidence type="ECO:0000256" key="8">
    <source>
        <dbReference type="ARBA" id="ARBA00023128"/>
    </source>
</evidence>
<sequence length="124" mass="13744">MNFKHGASAASLFARPIVFRVVEGFHPTQATMSSLTKALSPSIREIRLLLCQSSQASSGLRQFIHATYPKLKQANPHLPILIREANGTPARAFARFEYGVEKHIDLNDLTAKDVEQKLTQLLSS</sequence>
<dbReference type="Gene3D" id="3.40.30.10">
    <property type="entry name" value="Glutaredoxin"/>
    <property type="match status" value="1"/>
</dbReference>
<comment type="function">
    <text evidence="1">Accessory subunit of the mitochondrial membrane respiratory chain NADH dehydrogenase (Complex I), that is believed not to be involved in catalysis. Complex I functions in the transfer of electrons from NADH to the respiratory chain. The immediate electron acceptor for the enzyme is believed to be ubiquinone.</text>
</comment>
<dbReference type="EMBL" id="NBII01000006">
    <property type="protein sequence ID" value="PAV17692.1"/>
    <property type="molecule type" value="Genomic_DNA"/>
</dbReference>
<organism evidence="11 12">
    <name type="scientific">Pyrrhoderma noxium</name>
    <dbReference type="NCBI Taxonomy" id="2282107"/>
    <lineage>
        <taxon>Eukaryota</taxon>
        <taxon>Fungi</taxon>
        <taxon>Dikarya</taxon>
        <taxon>Basidiomycota</taxon>
        <taxon>Agaricomycotina</taxon>
        <taxon>Agaricomycetes</taxon>
        <taxon>Hymenochaetales</taxon>
        <taxon>Hymenochaetaceae</taxon>
        <taxon>Pyrrhoderma</taxon>
    </lineage>
</organism>
<dbReference type="GO" id="GO:0005743">
    <property type="term" value="C:mitochondrial inner membrane"/>
    <property type="evidence" value="ECO:0007669"/>
    <property type="project" value="UniProtKB-SubCell"/>
</dbReference>
<dbReference type="PANTHER" id="PTHR12878:SF0">
    <property type="entry name" value="NADH DEHYDROGENASE [UBIQUINONE] 1 ALPHA SUBCOMPLEX SUBUNIT 2"/>
    <property type="match status" value="1"/>
</dbReference>
<accession>A0A286UDJ2</accession>
<dbReference type="Proteomes" id="UP000217199">
    <property type="component" value="Unassembled WGS sequence"/>
</dbReference>
<dbReference type="InterPro" id="IPR016464">
    <property type="entry name" value="NADH_Ub_cplx-1_asu_su-2"/>
</dbReference>
<dbReference type="Pfam" id="PF05047">
    <property type="entry name" value="L51_S25_CI-B8"/>
    <property type="match status" value="1"/>
</dbReference>
<feature type="domain" description="Ribosomal protein/NADH dehydrogenase" evidence="10">
    <location>
        <begin position="52"/>
        <end position="124"/>
    </location>
</feature>
<dbReference type="PANTHER" id="PTHR12878">
    <property type="entry name" value="NADH-UBIQUINONE OXIDOREDUCTASE B8 SUBUNIT"/>
    <property type="match status" value="1"/>
</dbReference>
<dbReference type="AlphaFoldDB" id="A0A286UDJ2"/>
<keyword evidence="5" id="KW-0679">Respiratory chain</keyword>
<dbReference type="SUPFAM" id="SSF52833">
    <property type="entry name" value="Thioredoxin-like"/>
    <property type="match status" value="1"/>
</dbReference>
<keyword evidence="8" id="KW-0496">Mitochondrion</keyword>
<proteinExistence type="inferred from homology"/>
<keyword evidence="6" id="KW-0999">Mitochondrion inner membrane</keyword>
<keyword evidence="4" id="KW-0813">Transport</keyword>
<dbReference type="InterPro" id="IPR007741">
    <property type="entry name" value="Ribosomal_mL43/mS25/NADH_DH"/>
</dbReference>
<gene>
    <name evidence="11" type="ORF">PNOK_0617800</name>
</gene>
<evidence type="ECO:0000256" key="4">
    <source>
        <dbReference type="ARBA" id="ARBA00022448"/>
    </source>
</evidence>
<evidence type="ECO:0000256" key="1">
    <source>
        <dbReference type="ARBA" id="ARBA00003195"/>
    </source>
</evidence>
<evidence type="ECO:0000313" key="12">
    <source>
        <dbReference type="Proteomes" id="UP000217199"/>
    </source>
</evidence>
<name>A0A286UDJ2_9AGAM</name>
<evidence type="ECO:0000256" key="6">
    <source>
        <dbReference type="ARBA" id="ARBA00022792"/>
    </source>
</evidence>
<dbReference type="InParanoid" id="A0A286UDJ2"/>
<comment type="subcellular location">
    <subcellularLocation>
        <location evidence="2">Mitochondrion inner membrane</location>
        <topology evidence="2">Peripheral membrane protein</topology>
        <orientation evidence="2">Matrix side</orientation>
    </subcellularLocation>
</comment>
<evidence type="ECO:0000313" key="11">
    <source>
        <dbReference type="EMBL" id="PAV17692.1"/>
    </source>
</evidence>
<dbReference type="SMART" id="SM00916">
    <property type="entry name" value="L51_S25_CI-B8"/>
    <property type="match status" value="1"/>
</dbReference>